<dbReference type="RefSeq" id="WP_182513999.1">
    <property type="nucleotide sequence ID" value="NZ_JACJIQ010000017.1"/>
</dbReference>
<dbReference type="Proteomes" id="UP000563094">
    <property type="component" value="Unassembled WGS sequence"/>
</dbReference>
<dbReference type="EMBL" id="JACJIQ010000017">
    <property type="protein sequence ID" value="MBA9078941.1"/>
    <property type="molecule type" value="Genomic_DNA"/>
</dbReference>
<name>A0A839GZ49_9BACT</name>
<accession>A0A839GZ49</accession>
<evidence type="ECO:0000313" key="2">
    <source>
        <dbReference type="Proteomes" id="UP000563094"/>
    </source>
</evidence>
<keyword evidence="2" id="KW-1185">Reference proteome</keyword>
<protein>
    <submittedName>
        <fullName evidence="1">Uncharacterized protein</fullName>
    </submittedName>
</protein>
<reference evidence="1 2" key="1">
    <citation type="submission" date="2020-08" db="EMBL/GenBank/DDBJ databases">
        <title>Genomic Encyclopedia of Type Strains, Phase IV (KMG-IV): sequencing the most valuable type-strain genomes for metagenomic binning, comparative biology and taxonomic classification.</title>
        <authorList>
            <person name="Goeker M."/>
        </authorList>
    </citation>
    <scope>NUCLEOTIDE SEQUENCE [LARGE SCALE GENOMIC DNA]</scope>
    <source>
        <strain evidence="1 2">DSM 29854</strain>
    </source>
</reference>
<evidence type="ECO:0000313" key="1">
    <source>
        <dbReference type="EMBL" id="MBA9078941.1"/>
    </source>
</evidence>
<proteinExistence type="predicted"/>
<gene>
    <name evidence="1" type="ORF">FHS90_003675</name>
</gene>
<dbReference type="AlphaFoldDB" id="A0A839GZ49"/>
<organism evidence="1 2">
    <name type="scientific">Rufibacter quisquiliarum</name>
    <dbReference type="NCBI Taxonomy" id="1549639"/>
    <lineage>
        <taxon>Bacteria</taxon>
        <taxon>Pseudomonadati</taxon>
        <taxon>Bacteroidota</taxon>
        <taxon>Cytophagia</taxon>
        <taxon>Cytophagales</taxon>
        <taxon>Hymenobacteraceae</taxon>
        <taxon>Rufibacter</taxon>
    </lineage>
</organism>
<sequence length="103" mass="11652">MEQQYKNITKEEIAKLKEENGGKVKEVEVDGNLFLFKQPSRATVKAANKTLVQTKSPDDYANIIIANCLLNSKDIVDNDDETYFTLQSKVDWIVTSKVAEVKN</sequence>
<comment type="caution">
    <text evidence="1">The sequence shown here is derived from an EMBL/GenBank/DDBJ whole genome shotgun (WGS) entry which is preliminary data.</text>
</comment>